<reference evidence="5" key="1">
    <citation type="journal article" date="2019" name="Int. J. Syst. Evol. Microbiol.">
        <title>The Global Catalogue of Microorganisms (GCM) 10K type strain sequencing project: providing services to taxonomists for standard genome sequencing and annotation.</title>
        <authorList>
            <consortium name="The Broad Institute Genomics Platform"/>
            <consortium name="The Broad Institute Genome Sequencing Center for Infectious Disease"/>
            <person name="Wu L."/>
            <person name="Ma J."/>
        </authorList>
    </citation>
    <scope>NUCLEOTIDE SEQUENCE [LARGE SCALE GENOMIC DNA]</scope>
    <source>
        <strain evidence="5">JCM 17388</strain>
    </source>
</reference>
<evidence type="ECO:0000313" key="5">
    <source>
        <dbReference type="Proteomes" id="UP001501251"/>
    </source>
</evidence>
<dbReference type="InterPro" id="IPR025158">
    <property type="entry name" value="Mg_chelat-rel_C"/>
</dbReference>
<evidence type="ECO:0000256" key="2">
    <source>
        <dbReference type="SAM" id="Phobius"/>
    </source>
</evidence>
<feature type="transmembrane region" description="Helical" evidence="2">
    <location>
        <begin position="122"/>
        <end position="141"/>
    </location>
</feature>
<feature type="transmembrane region" description="Helical" evidence="2">
    <location>
        <begin position="80"/>
        <end position="102"/>
    </location>
</feature>
<keyword evidence="5" id="KW-1185">Reference proteome</keyword>
<feature type="region of interest" description="Disordered" evidence="1">
    <location>
        <begin position="175"/>
        <end position="258"/>
    </location>
</feature>
<dbReference type="InterPro" id="IPR014721">
    <property type="entry name" value="Ribsml_uS5_D2-typ_fold_subgr"/>
</dbReference>
<dbReference type="Pfam" id="PF13541">
    <property type="entry name" value="ChlI"/>
    <property type="match status" value="1"/>
</dbReference>
<feature type="domain" description="AAA+ ATPase" evidence="3">
    <location>
        <begin position="275"/>
        <end position="459"/>
    </location>
</feature>
<dbReference type="Pfam" id="PF01078">
    <property type="entry name" value="Mg_chelatase"/>
    <property type="match status" value="1"/>
</dbReference>
<gene>
    <name evidence="4" type="ORF">GCM10022252_38880</name>
</gene>
<dbReference type="InterPro" id="IPR003593">
    <property type="entry name" value="AAA+_ATPase"/>
</dbReference>
<dbReference type="SUPFAM" id="SSF54211">
    <property type="entry name" value="Ribosomal protein S5 domain 2-like"/>
    <property type="match status" value="1"/>
</dbReference>
<organism evidence="4 5">
    <name type="scientific">Streptosporangium oxazolinicum</name>
    <dbReference type="NCBI Taxonomy" id="909287"/>
    <lineage>
        <taxon>Bacteria</taxon>
        <taxon>Bacillati</taxon>
        <taxon>Actinomycetota</taxon>
        <taxon>Actinomycetes</taxon>
        <taxon>Streptosporangiales</taxon>
        <taxon>Streptosporangiaceae</taxon>
        <taxon>Streptosporangium</taxon>
    </lineage>
</organism>
<dbReference type="InterPro" id="IPR020568">
    <property type="entry name" value="Ribosomal_Su5_D2-typ_SF"/>
</dbReference>
<sequence length="571" mass="59072">MAVARTRCVALVGVTGRLVEVEADIGSGVAGLHLIGMLDTALSEARDRVRSALVNSRYAWPDSRITVSLFPASLPKRGSLFDVAIAMALLAAAGFVPAARVAEPFFLGELGLDGSVRPVRGVLPAVLAAVAAGARTVVVPARNAAEAGLVPGVTVVPATTLGALVSWLRNDEPMGGLPPGAGKPGAGGAGFGEPGFEGSGSGGAGGADAGGTGHGGAEAGDRDSGAACPLPPGLPGEAALGDACDSGDGPGDAPDLRDVAGQPLARRALEICAAGGHNLWMLGPPGTGKTMLAERLPTLLPALERDQALEVTAIHSVAGVLPRDRPLLVRPPFVAPHHTATVASVIGGGSGMIRPGAVSLAHRGVLFLDEAPEFSTTVLDALRQPLESGRVTVSRALASVTFPARFALVLAANRCPCARPSTPDDPCACAPAARRRYLARLSGPLLDRVDVKVGLFRSTRRELLADRRFIESSRVVAERVLFARERAAKRFANRPWRCNAEVPARALHTEYRPPQAAMSPLLGHLDSGRLSARGLDRILKLAWTLADLAGKDRPELHETNSALGLWLGEER</sequence>
<dbReference type="InterPro" id="IPR027417">
    <property type="entry name" value="P-loop_NTPase"/>
</dbReference>
<accession>A0ABP8AZZ4</accession>
<dbReference type="PANTHER" id="PTHR32039">
    <property type="entry name" value="MAGNESIUM-CHELATASE SUBUNIT CHLI"/>
    <property type="match status" value="1"/>
</dbReference>
<dbReference type="RefSeq" id="WP_344919330.1">
    <property type="nucleotide sequence ID" value="NZ_BAABAQ010000006.1"/>
</dbReference>
<dbReference type="InterPro" id="IPR045006">
    <property type="entry name" value="CHLI-like"/>
</dbReference>
<dbReference type="EMBL" id="BAABAQ010000006">
    <property type="protein sequence ID" value="GAA4194441.1"/>
    <property type="molecule type" value="Genomic_DNA"/>
</dbReference>
<evidence type="ECO:0000256" key="1">
    <source>
        <dbReference type="SAM" id="MobiDB-lite"/>
    </source>
</evidence>
<keyword evidence="2" id="KW-0472">Membrane</keyword>
<comment type="caution">
    <text evidence="4">The sequence shown here is derived from an EMBL/GenBank/DDBJ whole genome shotgun (WGS) entry which is preliminary data.</text>
</comment>
<keyword evidence="2" id="KW-0812">Transmembrane</keyword>
<dbReference type="PANTHER" id="PTHR32039:SF7">
    <property type="entry name" value="COMPETENCE PROTEIN COMM"/>
    <property type="match status" value="1"/>
</dbReference>
<evidence type="ECO:0000259" key="3">
    <source>
        <dbReference type="SMART" id="SM00382"/>
    </source>
</evidence>
<dbReference type="SUPFAM" id="SSF52540">
    <property type="entry name" value="P-loop containing nucleoside triphosphate hydrolases"/>
    <property type="match status" value="1"/>
</dbReference>
<evidence type="ECO:0000313" key="4">
    <source>
        <dbReference type="EMBL" id="GAA4194441.1"/>
    </source>
</evidence>
<name>A0ABP8AZZ4_9ACTN</name>
<dbReference type="Gene3D" id="3.40.50.300">
    <property type="entry name" value="P-loop containing nucleotide triphosphate hydrolases"/>
    <property type="match status" value="1"/>
</dbReference>
<dbReference type="SMART" id="SM00382">
    <property type="entry name" value="AAA"/>
    <property type="match status" value="1"/>
</dbReference>
<dbReference type="Gene3D" id="3.30.230.10">
    <property type="match status" value="1"/>
</dbReference>
<protein>
    <recommendedName>
        <fullName evidence="3">AAA+ ATPase domain-containing protein</fullName>
    </recommendedName>
</protein>
<feature type="compositionally biased region" description="Gly residues" evidence="1">
    <location>
        <begin position="177"/>
        <end position="218"/>
    </location>
</feature>
<feature type="transmembrane region" description="Helical" evidence="2">
    <location>
        <begin position="148"/>
        <end position="168"/>
    </location>
</feature>
<dbReference type="Pfam" id="PF13335">
    <property type="entry name" value="Mg_chelatase_C"/>
    <property type="match status" value="1"/>
</dbReference>
<proteinExistence type="predicted"/>
<dbReference type="InterPro" id="IPR000523">
    <property type="entry name" value="Mg_chelatse_chII-like_cat_dom"/>
</dbReference>
<keyword evidence="2" id="KW-1133">Transmembrane helix</keyword>
<dbReference type="Proteomes" id="UP001501251">
    <property type="component" value="Unassembled WGS sequence"/>
</dbReference>